<dbReference type="AlphaFoldDB" id="A0AAE3IX53"/>
<dbReference type="Proteomes" id="UP001208041">
    <property type="component" value="Unassembled WGS sequence"/>
</dbReference>
<reference evidence="3" key="1">
    <citation type="submission" date="2022-10" db="EMBL/GenBank/DDBJ databases">
        <authorList>
            <person name="Yue Y."/>
        </authorList>
    </citation>
    <scope>NUCLEOTIDE SEQUENCE</scope>
    <source>
        <strain evidence="3">Z654</strain>
    </source>
</reference>
<dbReference type="RefSeq" id="WP_263952550.1">
    <property type="nucleotide sequence ID" value="NZ_JAOYFC010000001.1"/>
</dbReference>
<dbReference type="EMBL" id="JAOYFC010000001">
    <property type="protein sequence ID" value="MCV6823713.1"/>
    <property type="molecule type" value="Genomic_DNA"/>
</dbReference>
<evidence type="ECO:0000256" key="1">
    <source>
        <dbReference type="SAM" id="MobiDB-lite"/>
    </source>
</evidence>
<protein>
    <submittedName>
        <fullName evidence="3">Hint domain-containing protein</fullName>
    </submittedName>
</protein>
<feature type="region of interest" description="Disordered" evidence="1">
    <location>
        <begin position="1"/>
        <end position="33"/>
    </location>
</feature>
<evidence type="ECO:0000259" key="2">
    <source>
        <dbReference type="Pfam" id="PF13403"/>
    </source>
</evidence>
<feature type="domain" description="Hedgehog/Intein (Hint)" evidence="2">
    <location>
        <begin position="72"/>
        <end position="215"/>
    </location>
</feature>
<keyword evidence="4" id="KW-1185">Reference proteome</keyword>
<evidence type="ECO:0000313" key="4">
    <source>
        <dbReference type="Proteomes" id="UP001208041"/>
    </source>
</evidence>
<gene>
    <name evidence="3" type="ORF">OH136_04015</name>
</gene>
<name>A0AAE3IX53_9RHOB</name>
<proteinExistence type="predicted"/>
<dbReference type="InterPro" id="IPR028992">
    <property type="entry name" value="Hedgehog/Intein_dom"/>
</dbReference>
<comment type="caution">
    <text evidence="3">The sequence shown here is derived from an EMBL/GenBank/DDBJ whole genome shotgun (WGS) entry which is preliminary data.</text>
</comment>
<accession>A0AAE3IX53</accession>
<sequence length="265" mass="28972">MRPHHAASASAARLRTPTQSALRPRPDRLDPRSSAPMRRFEIACLDPNGLIDNFTKVAPSLPLFEEAFSAVAHGGILHTDVGPTSVEDLLPGCKVQTVDDGFQEVLWIGSTMIVPQRLVMSGNQAEEMGKLTRIAPDSFGLGRPMPDLMVGPAARMPMHNRAKGKVLAPIRAMENSETVIGITPVSPVKTYHIGFAEHHIIRINGLELESYHPGDDAAMSLTHEMEELFLEMFPHVEKMSDFGPQCLPRLSFEEMQAGVSAYSAA</sequence>
<organism evidence="3 4">
    <name type="scientific">Halocynthiibacter halioticoli</name>
    <dbReference type="NCBI Taxonomy" id="2986804"/>
    <lineage>
        <taxon>Bacteria</taxon>
        <taxon>Pseudomonadati</taxon>
        <taxon>Pseudomonadota</taxon>
        <taxon>Alphaproteobacteria</taxon>
        <taxon>Rhodobacterales</taxon>
        <taxon>Paracoccaceae</taxon>
        <taxon>Halocynthiibacter</taxon>
    </lineage>
</organism>
<evidence type="ECO:0000313" key="3">
    <source>
        <dbReference type="EMBL" id="MCV6823713.1"/>
    </source>
</evidence>
<dbReference type="Pfam" id="PF13403">
    <property type="entry name" value="Hint_2"/>
    <property type="match status" value="1"/>
</dbReference>
<feature type="compositionally biased region" description="Low complexity" evidence="1">
    <location>
        <begin position="1"/>
        <end position="12"/>
    </location>
</feature>